<dbReference type="EMBL" id="BSNV01000020">
    <property type="protein sequence ID" value="GLQ66624.1"/>
    <property type="molecule type" value="Genomic_DNA"/>
</dbReference>
<feature type="domain" description="Beta-hexosaminidase bacterial type N-terminal" evidence="7">
    <location>
        <begin position="49"/>
        <end position="183"/>
    </location>
</feature>
<evidence type="ECO:0000259" key="6">
    <source>
        <dbReference type="Pfam" id="PF00728"/>
    </source>
</evidence>
<dbReference type="PANTHER" id="PTHR22600:SF21">
    <property type="entry name" value="BETA-HEXOSAMINIDASE A"/>
    <property type="match status" value="1"/>
</dbReference>
<evidence type="ECO:0000256" key="4">
    <source>
        <dbReference type="ARBA" id="ARBA00033000"/>
    </source>
</evidence>
<dbReference type="InterPro" id="IPR025705">
    <property type="entry name" value="Beta_hexosaminidase_sua/sub"/>
</dbReference>
<evidence type="ECO:0000259" key="7">
    <source>
        <dbReference type="Pfam" id="PF02838"/>
    </source>
</evidence>
<dbReference type="Gene3D" id="3.30.379.10">
    <property type="entry name" value="Chitobiase/beta-hexosaminidase domain 2-like"/>
    <property type="match status" value="1"/>
</dbReference>
<protein>
    <recommendedName>
        <fullName evidence="4">N-acetyl-beta-glucosaminidase</fullName>
    </recommendedName>
</protein>
<dbReference type="SUPFAM" id="SSF55545">
    <property type="entry name" value="beta-N-acetylhexosaminidase-like domain"/>
    <property type="match status" value="1"/>
</dbReference>
<evidence type="ECO:0000256" key="1">
    <source>
        <dbReference type="ARBA" id="ARBA00006285"/>
    </source>
</evidence>
<dbReference type="InterPro" id="IPR017853">
    <property type="entry name" value="GH"/>
</dbReference>
<comment type="similarity">
    <text evidence="1">Belongs to the glycosyl hydrolase 20 family.</text>
</comment>
<dbReference type="GeneID" id="76195963"/>
<accession>A0ABQ5WUG8</accession>
<dbReference type="PRINTS" id="PR00738">
    <property type="entry name" value="GLHYDRLASE20"/>
</dbReference>
<dbReference type="Pfam" id="PF02838">
    <property type="entry name" value="Glyco_hydro_20b"/>
    <property type="match status" value="1"/>
</dbReference>
<evidence type="ECO:0000256" key="5">
    <source>
        <dbReference type="SAM" id="SignalP"/>
    </source>
</evidence>
<keyword evidence="5" id="KW-0732">Signal</keyword>
<reference evidence="9" key="1">
    <citation type="journal article" date="2019" name="Int. J. Syst. Evol. Microbiol.">
        <title>The Global Catalogue of Microorganisms (GCM) 10K type strain sequencing project: providing services to taxonomists for standard genome sequencing and annotation.</title>
        <authorList>
            <consortium name="The Broad Institute Genomics Platform"/>
            <consortium name="The Broad Institute Genome Sequencing Center for Infectious Disease"/>
            <person name="Wu L."/>
            <person name="Ma J."/>
        </authorList>
    </citation>
    <scope>NUCLEOTIDE SEQUENCE [LARGE SCALE GENOMIC DNA]</scope>
    <source>
        <strain evidence="9">NBRC 3266</strain>
    </source>
</reference>
<evidence type="ECO:0000256" key="3">
    <source>
        <dbReference type="ARBA" id="ARBA00023295"/>
    </source>
</evidence>
<dbReference type="InterPro" id="IPR015883">
    <property type="entry name" value="Glyco_hydro_20_cat"/>
</dbReference>
<feature type="signal peptide" evidence="5">
    <location>
        <begin position="1"/>
        <end position="38"/>
    </location>
</feature>
<keyword evidence="2" id="KW-0378">Hydrolase</keyword>
<sequence length="734" mass="80209">MRSNRPARLRKMVLRINAVRLLALSVTALSSLAIPASAAESSKAVLSAPALMPVPKMVHLPEGALPLQNGLTIAWESDPSPLLKRAAVRFRSRLDMLSGRIQPVMPSATWPGGVPLTMHVRFRPDPDFLTVTAKEGYTLAVDASGITLEADGPEGVLRGMSTLLQLVQNGQNGAQLNFAQITDSPRFPWRGIMIDTSRHFMTIETLCRQIDAMELLKLNVLHLHLSDGTGFRVESRVLPELTAKGSHRQYYTQAQMRDLVDYARDRGIRIVPEFDVPGHALAYLLARPELAAQSPVNPVAKNLNTAAFDPTLPETLHLIRQLYAEMGRLFPDRYFHSGGDEVNPKEWMTNPKIVAYMKAHHFDTPQALQASFTAQVEKILSSQGKIMVGWDEVSEAPIPKTVVVEPWRSSKFIASATAEGHPVVVSVGYYLDLLQPASQHYLVDPYDPAVVGVNRAEAKIMIEKGMDPVLVNAFLIDPPPAPLNDVQKQLVLGGEAPLWAEVVTDEMLDARFWPRSAAIAERFWSDAAVRDVPDMYRRLGVVASELELTGLKARSQADRMAERLSPADASPVEILAEATMPLRNYAMNRYVEHHGGTLDGMGEIASPDPLTAIRFNELAERYAKGDHAEAAQLKAQLQRWIDNDQAFAGIAVSRGLTSALPVAHDVAILARMGLAALDKPKHKASAESMTVLTNWIGTLANADNLVKAASGSVQTPAGLLIAIVPGIQALCNVR</sequence>
<keyword evidence="9" id="KW-1185">Reference proteome</keyword>
<evidence type="ECO:0000256" key="2">
    <source>
        <dbReference type="ARBA" id="ARBA00022801"/>
    </source>
</evidence>
<evidence type="ECO:0000313" key="9">
    <source>
        <dbReference type="Proteomes" id="UP001156629"/>
    </source>
</evidence>
<feature type="chain" id="PRO_5045518922" description="N-acetyl-beta-glucosaminidase" evidence="5">
    <location>
        <begin position="39"/>
        <end position="734"/>
    </location>
</feature>
<dbReference type="RefSeq" id="WP_099287639.1">
    <property type="nucleotide sequence ID" value="NZ_BEWP01000025.1"/>
</dbReference>
<dbReference type="SUPFAM" id="SSF51445">
    <property type="entry name" value="(Trans)glycosidases"/>
    <property type="match status" value="1"/>
</dbReference>
<dbReference type="InterPro" id="IPR029018">
    <property type="entry name" value="Hex-like_dom2"/>
</dbReference>
<dbReference type="Proteomes" id="UP001156629">
    <property type="component" value="Unassembled WGS sequence"/>
</dbReference>
<dbReference type="Pfam" id="PF00728">
    <property type="entry name" value="Glyco_hydro_20"/>
    <property type="match status" value="1"/>
</dbReference>
<name>A0ABQ5WUG8_9PROT</name>
<dbReference type="PANTHER" id="PTHR22600">
    <property type="entry name" value="BETA-HEXOSAMINIDASE"/>
    <property type="match status" value="1"/>
</dbReference>
<proteinExistence type="inferred from homology"/>
<feature type="domain" description="Glycoside hydrolase family 20 catalytic" evidence="6">
    <location>
        <begin position="187"/>
        <end position="526"/>
    </location>
</feature>
<organism evidence="8 9">
    <name type="scientific">Gluconobacter kondonii</name>
    <dbReference type="NCBI Taxonomy" id="941463"/>
    <lineage>
        <taxon>Bacteria</taxon>
        <taxon>Pseudomonadati</taxon>
        <taxon>Pseudomonadota</taxon>
        <taxon>Alphaproteobacteria</taxon>
        <taxon>Acetobacterales</taxon>
        <taxon>Acetobacteraceae</taxon>
        <taxon>Gluconobacter</taxon>
    </lineage>
</organism>
<comment type="caution">
    <text evidence="8">The sequence shown here is derived from an EMBL/GenBank/DDBJ whole genome shotgun (WGS) entry which is preliminary data.</text>
</comment>
<dbReference type="Gene3D" id="3.20.20.80">
    <property type="entry name" value="Glycosidases"/>
    <property type="match status" value="1"/>
</dbReference>
<dbReference type="InterPro" id="IPR015882">
    <property type="entry name" value="HEX_bac_N"/>
</dbReference>
<gene>
    <name evidence="8" type="ORF">GCM10007870_22080</name>
</gene>
<evidence type="ECO:0000313" key="8">
    <source>
        <dbReference type="EMBL" id="GLQ66624.1"/>
    </source>
</evidence>
<keyword evidence="3" id="KW-0326">Glycosidase</keyword>